<accession>A0ACB9H5J5</accession>
<evidence type="ECO:0000313" key="1">
    <source>
        <dbReference type="EMBL" id="KAI3790593.1"/>
    </source>
</evidence>
<name>A0ACB9H5J5_CICIN</name>
<evidence type="ECO:0000313" key="2">
    <source>
        <dbReference type="Proteomes" id="UP001055811"/>
    </source>
</evidence>
<gene>
    <name evidence="1" type="ORF">L2E82_03750</name>
</gene>
<proteinExistence type="predicted"/>
<reference evidence="2" key="1">
    <citation type="journal article" date="2022" name="Mol. Ecol. Resour.">
        <title>The genomes of chicory, endive, great burdock and yacon provide insights into Asteraceae palaeo-polyploidization history and plant inulin production.</title>
        <authorList>
            <person name="Fan W."/>
            <person name="Wang S."/>
            <person name="Wang H."/>
            <person name="Wang A."/>
            <person name="Jiang F."/>
            <person name="Liu H."/>
            <person name="Zhao H."/>
            <person name="Xu D."/>
            <person name="Zhang Y."/>
        </authorList>
    </citation>
    <scope>NUCLEOTIDE SEQUENCE [LARGE SCALE GENOMIC DNA]</scope>
    <source>
        <strain evidence="2">cv. Punajuju</strain>
    </source>
</reference>
<dbReference type="EMBL" id="CM042009">
    <property type="protein sequence ID" value="KAI3790593.1"/>
    <property type="molecule type" value="Genomic_DNA"/>
</dbReference>
<dbReference type="Proteomes" id="UP001055811">
    <property type="component" value="Linkage Group LG01"/>
</dbReference>
<organism evidence="1 2">
    <name type="scientific">Cichorium intybus</name>
    <name type="common">Chicory</name>
    <dbReference type="NCBI Taxonomy" id="13427"/>
    <lineage>
        <taxon>Eukaryota</taxon>
        <taxon>Viridiplantae</taxon>
        <taxon>Streptophyta</taxon>
        <taxon>Embryophyta</taxon>
        <taxon>Tracheophyta</taxon>
        <taxon>Spermatophyta</taxon>
        <taxon>Magnoliopsida</taxon>
        <taxon>eudicotyledons</taxon>
        <taxon>Gunneridae</taxon>
        <taxon>Pentapetalae</taxon>
        <taxon>asterids</taxon>
        <taxon>campanulids</taxon>
        <taxon>Asterales</taxon>
        <taxon>Asteraceae</taxon>
        <taxon>Cichorioideae</taxon>
        <taxon>Cichorieae</taxon>
        <taxon>Cichoriinae</taxon>
        <taxon>Cichorium</taxon>
    </lineage>
</organism>
<comment type="caution">
    <text evidence="1">The sequence shown here is derived from an EMBL/GenBank/DDBJ whole genome shotgun (WGS) entry which is preliminary data.</text>
</comment>
<reference evidence="1 2" key="2">
    <citation type="journal article" date="2022" name="Mol. Ecol. Resour.">
        <title>The genomes of chicory, endive, great burdock and yacon provide insights into Asteraceae paleo-polyploidization history and plant inulin production.</title>
        <authorList>
            <person name="Fan W."/>
            <person name="Wang S."/>
            <person name="Wang H."/>
            <person name="Wang A."/>
            <person name="Jiang F."/>
            <person name="Liu H."/>
            <person name="Zhao H."/>
            <person name="Xu D."/>
            <person name="Zhang Y."/>
        </authorList>
    </citation>
    <scope>NUCLEOTIDE SEQUENCE [LARGE SCALE GENOMIC DNA]</scope>
    <source>
        <strain evidence="2">cv. Punajuju</strain>
        <tissue evidence="1">Leaves</tissue>
    </source>
</reference>
<sequence>MSPKAESSSTSDNTNTVLHDQMQTLIRISTATAAKLEQLVNFLVAKESPPPPPPPPPPNNNRRLPKIHLPTFDGSNPLDWIFQAENYFTYYSVLPPQRLSLAVFYFTGDTLSWYKHMANFNLLGNWPEFTRALELRFGPSTYENHQATSAYQTEFEKISNRVIGLSPPTLRNCFISGLRSDIQTELTLHNPETLHQTYRLAKLIEDKLHAKLPSLVASVEPPPKNPPLVAASSPTLPIKRLSPAEIQKRRAKGLCYNCPTKYQSGHQCKPPQFLLLQSETDPPWTSIAQHHLGLDKAIFQGGSIDTNGFG</sequence>
<protein>
    <submittedName>
        <fullName evidence="1">Uncharacterized protein</fullName>
    </submittedName>
</protein>
<keyword evidence="2" id="KW-1185">Reference proteome</keyword>